<comment type="caution">
    <text evidence="1">The sequence shown here is derived from an EMBL/GenBank/DDBJ whole genome shotgun (WGS) entry which is preliminary data.</text>
</comment>
<accession>A0A9X2BJI7</accession>
<evidence type="ECO:0000313" key="2">
    <source>
        <dbReference type="Proteomes" id="UP001139559"/>
    </source>
</evidence>
<reference evidence="1" key="1">
    <citation type="submission" date="2021-11" db="EMBL/GenBank/DDBJ databases">
        <title>Vibrio ZSDE26 sp. nov. and Vibrio ZSDZ34 sp. nov., isolated from coastal seawater in Qingdao.</title>
        <authorList>
            <person name="Zhang P."/>
        </authorList>
    </citation>
    <scope>NUCLEOTIDE SEQUENCE</scope>
    <source>
        <strain evidence="1">ZSDE26</strain>
    </source>
</reference>
<gene>
    <name evidence="1" type="ORF">KP803_21720</name>
</gene>
<dbReference type="Gene3D" id="2.180.10.10">
    <property type="entry name" value="RHS repeat-associated core"/>
    <property type="match status" value="1"/>
</dbReference>
<feature type="non-terminal residue" evidence="1">
    <location>
        <position position="1"/>
    </location>
</feature>
<keyword evidence="2" id="KW-1185">Reference proteome</keyword>
<dbReference type="InterPro" id="IPR022385">
    <property type="entry name" value="Rhs_assc_core"/>
</dbReference>
<name>A0A9X2BJI7_9VIBR</name>
<proteinExistence type="predicted"/>
<dbReference type="AlphaFoldDB" id="A0A9X2BJI7"/>
<dbReference type="RefSeq" id="WP_248010942.1">
    <property type="nucleotide sequence ID" value="NZ_JAJHVV010000031.1"/>
</dbReference>
<sequence>YRKHNDKTQWKINAGVNANKQLGQLMPYQYTGGYTDGNTGLVHLDARWYNPHTSRFVQPDYWNFKNTYLPTEIQHELMRFTGLNADQLLRDPSQQLAYGYVSGNPLVWVDPFGLALFDDFVEHLVKAGNVVGATGQIVGGFAIAYGSGGLGITVGIAVSTKGVDNLVAAITDDKTVTQKALENVVSETWAEGISYGLDLTGSVYGLSRLVPKVNELGNVVRPLFIKKDPMQLERAIKQTGAVALSVEIVGTSSSTISLLRSECND</sequence>
<dbReference type="EMBL" id="JAJHVV010000031">
    <property type="protein sequence ID" value="MCK6265879.1"/>
    <property type="molecule type" value="Genomic_DNA"/>
</dbReference>
<protein>
    <submittedName>
        <fullName evidence="1">RHS repeat-associated core domain-containing protein</fullName>
    </submittedName>
</protein>
<dbReference type="Proteomes" id="UP001139559">
    <property type="component" value="Unassembled WGS sequence"/>
</dbReference>
<evidence type="ECO:0000313" key="1">
    <source>
        <dbReference type="EMBL" id="MCK6265879.1"/>
    </source>
</evidence>
<dbReference type="NCBIfam" id="TIGR03696">
    <property type="entry name" value="Rhs_assc_core"/>
    <property type="match status" value="1"/>
</dbReference>
<organism evidence="1 2">
    <name type="scientific">Vibrio amylolyticus</name>
    <dbReference type="NCBI Taxonomy" id="2847292"/>
    <lineage>
        <taxon>Bacteria</taxon>
        <taxon>Pseudomonadati</taxon>
        <taxon>Pseudomonadota</taxon>
        <taxon>Gammaproteobacteria</taxon>
        <taxon>Vibrionales</taxon>
        <taxon>Vibrionaceae</taxon>
        <taxon>Vibrio</taxon>
    </lineage>
</organism>